<reference evidence="2" key="1">
    <citation type="submission" date="2022-07" db="EMBL/GenBank/DDBJ databases">
        <title>Phylogenomic reconstructions and comparative analyses of Kickxellomycotina fungi.</title>
        <authorList>
            <person name="Reynolds N.K."/>
            <person name="Stajich J.E."/>
            <person name="Barry K."/>
            <person name="Grigoriev I.V."/>
            <person name="Crous P."/>
            <person name="Smith M.E."/>
        </authorList>
    </citation>
    <scope>NUCLEOTIDE SEQUENCE</scope>
    <source>
        <strain evidence="2">RSA 1196</strain>
    </source>
</reference>
<dbReference type="OrthoDB" id="10505100at2759"/>
<evidence type="ECO:0000313" key="3">
    <source>
        <dbReference type="Proteomes" id="UP001150925"/>
    </source>
</evidence>
<evidence type="ECO:0000256" key="1">
    <source>
        <dbReference type="SAM" id="MobiDB-lite"/>
    </source>
</evidence>
<feature type="non-terminal residue" evidence="2">
    <location>
        <position position="99"/>
    </location>
</feature>
<gene>
    <name evidence="2" type="ORF">IWQ62_005244</name>
</gene>
<evidence type="ECO:0000313" key="2">
    <source>
        <dbReference type="EMBL" id="KAJ1956711.1"/>
    </source>
</evidence>
<dbReference type="Proteomes" id="UP001150925">
    <property type="component" value="Unassembled WGS sequence"/>
</dbReference>
<dbReference type="EMBL" id="JANBPY010002074">
    <property type="protein sequence ID" value="KAJ1956711.1"/>
    <property type="molecule type" value="Genomic_DNA"/>
</dbReference>
<protein>
    <submittedName>
        <fullName evidence="2">Uncharacterized protein</fullName>
    </submittedName>
</protein>
<organism evidence="2 3">
    <name type="scientific">Dispira parvispora</name>
    <dbReference type="NCBI Taxonomy" id="1520584"/>
    <lineage>
        <taxon>Eukaryota</taxon>
        <taxon>Fungi</taxon>
        <taxon>Fungi incertae sedis</taxon>
        <taxon>Zoopagomycota</taxon>
        <taxon>Kickxellomycotina</taxon>
        <taxon>Dimargaritomycetes</taxon>
        <taxon>Dimargaritales</taxon>
        <taxon>Dimargaritaceae</taxon>
        <taxon>Dispira</taxon>
    </lineage>
</organism>
<accession>A0A9W8AN73</accession>
<feature type="compositionally biased region" description="Polar residues" evidence="1">
    <location>
        <begin position="72"/>
        <end position="81"/>
    </location>
</feature>
<comment type="caution">
    <text evidence="2">The sequence shown here is derived from an EMBL/GenBank/DDBJ whole genome shotgun (WGS) entry which is preliminary data.</text>
</comment>
<feature type="region of interest" description="Disordered" evidence="1">
    <location>
        <begin position="63"/>
        <end position="99"/>
    </location>
</feature>
<dbReference type="AlphaFoldDB" id="A0A9W8AN73"/>
<proteinExistence type="predicted"/>
<name>A0A9W8AN73_9FUNG</name>
<keyword evidence="3" id="KW-1185">Reference proteome</keyword>
<sequence length="99" mass="11079">MSVKVPWLAPAQDYFIAIGRGKVWYYSGRFEVDNRSTKVDEQINRQDTDYFYGIYDVYNPNREASNRKRAGTATTNSSSSVTDDKRGTLLPDSGASALG</sequence>